<dbReference type="STRING" id="1590841.A0A2R6R6V3"/>
<comment type="similarity">
    <text evidence="1 4">Belongs to the plant dirigent protein family.</text>
</comment>
<comment type="function">
    <text evidence="4">Dirigent proteins impart stereoselectivity on the phenoxy radical-coupling reaction, yielding optically active lignans from two molecules of coniferyl alcohol in the biosynthesis of lignans, flavonolignans, and alkaloids and thus plays a central role in plant secondary metabolism.</text>
</comment>
<dbReference type="Gramene" id="PSS21733">
    <property type="protein sequence ID" value="PSS21733"/>
    <property type="gene ID" value="CEY00_Acc10782"/>
</dbReference>
<dbReference type="GO" id="GO:0048046">
    <property type="term" value="C:apoplast"/>
    <property type="evidence" value="ECO:0007669"/>
    <property type="project" value="UniProtKB-SubCell"/>
</dbReference>
<dbReference type="GO" id="GO:0009699">
    <property type="term" value="P:phenylpropanoid biosynthetic process"/>
    <property type="evidence" value="ECO:0007669"/>
    <property type="project" value="UniProtKB-ARBA"/>
</dbReference>
<name>A0A2R6R6V3_ACTCC</name>
<dbReference type="InterPro" id="IPR044859">
    <property type="entry name" value="Allene_oxi_cyc_Dirigent"/>
</dbReference>
<protein>
    <recommendedName>
        <fullName evidence="4">Dirigent protein</fullName>
    </recommendedName>
</protein>
<dbReference type="PANTHER" id="PTHR21495">
    <property type="entry name" value="NUCLEOPORIN-RELATED"/>
    <property type="match status" value="1"/>
</dbReference>
<evidence type="ECO:0000256" key="4">
    <source>
        <dbReference type="RuleBase" id="RU363099"/>
    </source>
</evidence>
<sequence length="187" mass="20585">MGKIATILFLCSMVIVQGIDEGPKAVEHWFKNLSQKKEKITKLHFYLHDTVSGKNPTAIQVAQANTTSQSPTLFGATLVLDDKLTVGPETNSTIIGRAQGIYASAGMEELSLLMTLNYVFTCGEYNGSTLSILGRNPIFHMYREMPIVGGSGVFRLARGIATAKTYWLNTTSFDAIVEYNVIVIHYE</sequence>
<keyword evidence="4" id="KW-0732">Signal</keyword>
<evidence type="ECO:0000313" key="5">
    <source>
        <dbReference type="EMBL" id="PSS21733.1"/>
    </source>
</evidence>
<dbReference type="OrthoDB" id="1864232at2759"/>
<keyword evidence="6" id="KW-1185">Reference proteome</keyword>
<keyword evidence="3 4" id="KW-0964">Secreted</keyword>
<feature type="chain" id="PRO_5015213032" description="Dirigent protein" evidence="4">
    <location>
        <begin position="19"/>
        <end position="187"/>
    </location>
</feature>
<organism evidence="5 6">
    <name type="scientific">Actinidia chinensis var. chinensis</name>
    <name type="common">Chinese soft-hair kiwi</name>
    <dbReference type="NCBI Taxonomy" id="1590841"/>
    <lineage>
        <taxon>Eukaryota</taxon>
        <taxon>Viridiplantae</taxon>
        <taxon>Streptophyta</taxon>
        <taxon>Embryophyta</taxon>
        <taxon>Tracheophyta</taxon>
        <taxon>Spermatophyta</taxon>
        <taxon>Magnoliopsida</taxon>
        <taxon>eudicotyledons</taxon>
        <taxon>Gunneridae</taxon>
        <taxon>Pentapetalae</taxon>
        <taxon>asterids</taxon>
        <taxon>Ericales</taxon>
        <taxon>Actinidiaceae</taxon>
        <taxon>Actinidia</taxon>
    </lineage>
</organism>
<keyword evidence="4" id="KW-0052">Apoplast</keyword>
<proteinExistence type="inferred from homology"/>
<feature type="signal peptide" evidence="4">
    <location>
        <begin position="1"/>
        <end position="18"/>
    </location>
</feature>
<dbReference type="Proteomes" id="UP000241394">
    <property type="component" value="Chromosome LG9"/>
</dbReference>
<dbReference type="InParanoid" id="A0A2R6R6V3"/>
<evidence type="ECO:0000313" key="6">
    <source>
        <dbReference type="Proteomes" id="UP000241394"/>
    </source>
</evidence>
<comment type="subunit">
    <text evidence="2 4">Homodimer.</text>
</comment>
<reference evidence="6" key="2">
    <citation type="journal article" date="2018" name="BMC Genomics">
        <title>A manually annotated Actinidia chinensis var. chinensis (kiwifruit) genome highlights the challenges associated with draft genomes and gene prediction in plants.</title>
        <authorList>
            <person name="Pilkington S.M."/>
            <person name="Crowhurst R."/>
            <person name="Hilario E."/>
            <person name="Nardozza S."/>
            <person name="Fraser L."/>
            <person name="Peng Y."/>
            <person name="Gunaseelan K."/>
            <person name="Simpson R."/>
            <person name="Tahir J."/>
            <person name="Deroles S.C."/>
            <person name="Templeton K."/>
            <person name="Luo Z."/>
            <person name="Davy M."/>
            <person name="Cheng C."/>
            <person name="McNeilage M."/>
            <person name="Scaglione D."/>
            <person name="Liu Y."/>
            <person name="Zhang Q."/>
            <person name="Datson P."/>
            <person name="De Silva N."/>
            <person name="Gardiner S.E."/>
            <person name="Bassett H."/>
            <person name="Chagne D."/>
            <person name="McCallum J."/>
            <person name="Dzierzon H."/>
            <person name="Deng C."/>
            <person name="Wang Y.Y."/>
            <person name="Barron L."/>
            <person name="Manako K."/>
            <person name="Bowen J."/>
            <person name="Foster T.M."/>
            <person name="Erridge Z.A."/>
            <person name="Tiffin H."/>
            <person name="Waite C.N."/>
            <person name="Davies K.M."/>
            <person name="Grierson E.P."/>
            <person name="Laing W.A."/>
            <person name="Kirk R."/>
            <person name="Chen X."/>
            <person name="Wood M."/>
            <person name="Montefiori M."/>
            <person name="Brummell D.A."/>
            <person name="Schwinn K.E."/>
            <person name="Catanach A."/>
            <person name="Fullerton C."/>
            <person name="Li D."/>
            <person name="Meiyalaghan S."/>
            <person name="Nieuwenhuizen N."/>
            <person name="Read N."/>
            <person name="Prakash R."/>
            <person name="Hunter D."/>
            <person name="Zhang H."/>
            <person name="McKenzie M."/>
            <person name="Knabel M."/>
            <person name="Harris A."/>
            <person name="Allan A.C."/>
            <person name="Gleave A."/>
            <person name="Chen A."/>
            <person name="Janssen B.J."/>
            <person name="Plunkett B."/>
            <person name="Ampomah-Dwamena C."/>
            <person name="Voogd C."/>
            <person name="Leif D."/>
            <person name="Lafferty D."/>
            <person name="Souleyre E.J.F."/>
            <person name="Varkonyi-Gasic E."/>
            <person name="Gambi F."/>
            <person name="Hanley J."/>
            <person name="Yao J.L."/>
            <person name="Cheung J."/>
            <person name="David K.M."/>
            <person name="Warren B."/>
            <person name="Marsh K."/>
            <person name="Snowden K.C."/>
            <person name="Lin-Wang K."/>
            <person name="Brian L."/>
            <person name="Martinez-Sanchez M."/>
            <person name="Wang M."/>
            <person name="Ileperuma N."/>
            <person name="Macnee N."/>
            <person name="Campin R."/>
            <person name="McAtee P."/>
            <person name="Drummond R.S.M."/>
            <person name="Espley R.V."/>
            <person name="Ireland H.S."/>
            <person name="Wu R."/>
            <person name="Atkinson R.G."/>
            <person name="Karunairetnam S."/>
            <person name="Bulley S."/>
            <person name="Chunkath S."/>
            <person name="Hanley Z."/>
            <person name="Storey R."/>
            <person name="Thrimawithana A.H."/>
            <person name="Thomson S."/>
            <person name="David C."/>
            <person name="Testolin R."/>
            <person name="Huang H."/>
            <person name="Hellens R.P."/>
            <person name="Schaffer R.J."/>
        </authorList>
    </citation>
    <scope>NUCLEOTIDE SEQUENCE [LARGE SCALE GENOMIC DNA]</scope>
    <source>
        <strain evidence="6">cv. Red5</strain>
    </source>
</reference>
<dbReference type="Pfam" id="PF03018">
    <property type="entry name" value="Dirigent"/>
    <property type="match status" value="1"/>
</dbReference>
<evidence type="ECO:0000256" key="3">
    <source>
        <dbReference type="ARBA" id="ARBA00022525"/>
    </source>
</evidence>
<accession>A0A2R6R6V3</accession>
<comment type="caution">
    <text evidence="5">The sequence shown here is derived from an EMBL/GenBank/DDBJ whole genome shotgun (WGS) entry which is preliminary data.</text>
</comment>
<comment type="subcellular location">
    <subcellularLocation>
        <location evidence="4">Secreted</location>
        <location evidence="4">Extracellular space</location>
        <location evidence="4">Apoplast</location>
    </subcellularLocation>
</comment>
<gene>
    <name evidence="5" type="ORF">CEY00_Acc10782</name>
</gene>
<dbReference type="Gene3D" id="2.40.480.10">
    <property type="entry name" value="Allene oxide cyclase-like"/>
    <property type="match status" value="1"/>
</dbReference>
<dbReference type="AlphaFoldDB" id="A0A2R6R6V3"/>
<dbReference type="EMBL" id="NKQK01000009">
    <property type="protein sequence ID" value="PSS21733.1"/>
    <property type="molecule type" value="Genomic_DNA"/>
</dbReference>
<evidence type="ECO:0000256" key="1">
    <source>
        <dbReference type="ARBA" id="ARBA00010746"/>
    </source>
</evidence>
<reference evidence="5 6" key="1">
    <citation type="submission" date="2017-07" db="EMBL/GenBank/DDBJ databases">
        <title>An improved, manually edited Actinidia chinensis var. chinensis (kiwifruit) genome highlights the challenges associated with draft genomes and gene prediction in plants.</title>
        <authorList>
            <person name="Pilkington S."/>
            <person name="Crowhurst R."/>
            <person name="Hilario E."/>
            <person name="Nardozza S."/>
            <person name="Fraser L."/>
            <person name="Peng Y."/>
            <person name="Gunaseelan K."/>
            <person name="Simpson R."/>
            <person name="Tahir J."/>
            <person name="Deroles S."/>
            <person name="Templeton K."/>
            <person name="Luo Z."/>
            <person name="Davy M."/>
            <person name="Cheng C."/>
            <person name="Mcneilage M."/>
            <person name="Scaglione D."/>
            <person name="Liu Y."/>
            <person name="Zhang Q."/>
            <person name="Datson P."/>
            <person name="De Silva N."/>
            <person name="Gardiner S."/>
            <person name="Bassett H."/>
            <person name="Chagne D."/>
            <person name="Mccallum J."/>
            <person name="Dzierzon H."/>
            <person name="Deng C."/>
            <person name="Wang Y.-Y."/>
            <person name="Barron N."/>
            <person name="Manako K."/>
            <person name="Bowen J."/>
            <person name="Foster T."/>
            <person name="Erridge Z."/>
            <person name="Tiffin H."/>
            <person name="Waite C."/>
            <person name="Davies K."/>
            <person name="Grierson E."/>
            <person name="Laing W."/>
            <person name="Kirk R."/>
            <person name="Chen X."/>
            <person name="Wood M."/>
            <person name="Montefiori M."/>
            <person name="Brummell D."/>
            <person name="Schwinn K."/>
            <person name="Catanach A."/>
            <person name="Fullerton C."/>
            <person name="Li D."/>
            <person name="Meiyalaghan S."/>
            <person name="Nieuwenhuizen N."/>
            <person name="Read N."/>
            <person name="Prakash R."/>
            <person name="Hunter D."/>
            <person name="Zhang H."/>
            <person name="Mckenzie M."/>
            <person name="Knabel M."/>
            <person name="Harris A."/>
            <person name="Allan A."/>
            <person name="Chen A."/>
            <person name="Janssen B."/>
            <person name="Plunkett B."/>
            <person name="Dwamena C."/>
            <person name="Voogd C."/>
            <person name="Leif D."/>
            <person name="Lafferty D."/>
            <person name="Souleyre E."/>
            <person name="Varkonyi-Gasic E."/>
            <person name="Gambi F."/>
            <person name="Hanley J."/>
            <person name="Yao J.-L."/>
            <person name="Cheung J."/>
            <person name="David K."/>
            <person name="Warren B."/>
            <person name="Marsh K."/>
            <person name="Snowden K."/>
            <person name="Lin-Wang K."/>
            <person name="Brian L."/>
            <person name="Martinez-Sanchez M."/>
            <person name="Wang M."/>
            <person name="Ileperuma N."/>
            <person name="Macnee N."/>
            <person name="Campin R."/>
            <person name="Mcatee P."/>
            <person name="Drummond R."/>
            <person name="Espley R."/>
            <person name="Ireland H."/>
            <person name="Wu R."/>
            <person name="Atkinson R."/>
            <person name="Karunairetnam S."/>
            <person name="Bulley S."/>
            <person name="Chunkath S."/>
            <person name="Hanley Z."/>
            <person name="Storey R."/>
            <person name="Thrimawithana A."/>
            <person name="Thomson S."/>
            <person name="David C."/>
            <person name="Testolin R."/>
        </authorList>
    </citation>
    <scope>NUCLEOTIDE SEQUENCE [LARGE SCALE GENOMIC DNA]</scope>
    <source>
        <strain evidence="6">cv. Red5</strain>
        <tissue evidence="5">Young leaf</tissue>
    </source>
</reference>
<dbReference type="InterPro" id="IPR004265">
    <property type="entry name" value="Dirigent"/>
</dbReference>
<dbReference type="OMA" id="IFYINTH"/>
<evidence type="ECO:0000256" key="2">
    <source>
        <dbReference type="ARBA" id="ARBA00011738"/>
    </source>
</evidence>